<dbReference type="CDD" id="cd03058">
    <property type="entry name" value="GST_N_Tau"/>
    <property type="match status" value="1"/>
</dbReference>
<dbReference type="InterPro" id="IPR010987">
    <property type="entry name" value="Glutathione-S-Trfase_C-like"/>
</dbReference>
<evidence type="ECO:0000313" key="8">
    <source>
        <dbReference type="Proteomes" id="UP000008311"/>
    </source>
</evidence>
<keyword evidence="2" id="KW-0808">Transferase</keyword>
<keyword evidence="7" id="KW-0456">Lyase</keyword>
<dbReference type="GO" id="GO:0016829">
    <property type="term" value="F:lyase activity"/>
    <property type="evidence" value="ECO:0007669"/>
    <property type="project" value="UniProtKB-KW"/>
</dbReference>
<evidence type="ECO:0000256" key="2">
    <source>
        <dbReference type="ARBA" id="ARBA00022679"/>
    </source>
</evidence>
<dbReference type="KEGG" id="rcu:8279131"/>
<name>B9S698_RICCO</name>
<dbReference type="PROSITE" id="PS50405">
    <property type="entry name" value="GST_CTER"/>
    <property type="match status" value="1"/>
</dbReference>
<dbReference type="SFLD" id="SFLDS00019">
    <property type="entry name" value="Glutathione_Transferase_(cytos"/>
    <property type="match status" value="1"/>
</dbReference>
<feature type="domain" description="GST N-terminal" evidence="5">
    <location>
        <begin position="6"/>
        <end position="85"/>
    </location>
</feature>
<dbReference type="GO" id="GO:0004364">
    <property type="term" value="F:glutathione transferase activity"/>
    <property type="evidence" value="ECO:0000318"/>
    <property type="project" value="GO_Central"/>
</dbReference>
<dbReference type="Gene3D" id="1.20.1050.10">
    <property type="match status" value="1"/>
</dbReference>
<keyword evidence="8" id="KW-1185">Reference proteome</keyword>
<organism evidence="7 8">
    <name type="scientific">Ricinus communis</name>
    <name type="common">Castor bean</name>
    <dbReference type="NCBI Taxonomy" id="3988"/>
    <lineage>
        <taxon>Eukaryota</taxon>
        <taxon>Viridiplantae</taxon>
        <taxon>Streptophyta</taxon>
        <taxon>Embryophyta</taxon>
        <taxon>Tracheophyta</taxon>
        <taxon>Spermatophyta</taxon>
        <taxon>Magnoliopsida</taxon>
        <taxon>eudicotyledons</taxon>
        <taxon>Gunneridae</taxon>
        <taxon>Pentapetalae</taxon>
        <taxon>rosids</taxon>
        <taxon>fabids</taxon>
        <taxon>Malpighiales</taxon>
        <taxon>Euphorbiaceae</taxon>
        <taxon>Acalyphoideae</taxon>
        <taxon>Acalypheae</taxon>
        <taxon>Ricinus</taxon>
    </lineage>
</organism>
<dbReference type="SUPFAM" id="SSF47616">
    <property type="entry name" value="GST C-terminal domain-like"/>
    <property type="match status" value="1"/>
</dbReference>
<sequence>MAAGQEEVKLFGGWYSPFVYRVEVALKIKGIPYEVVEEDVTNKSKLLLKVNPVYKKIPVLFHNGKSICESLLILEYIDETWKHNPILPQDPYEKAMARFWAHFFNDKFTRAIMVILTGTIEERKQKEVEKAMAALTVLEGQLKAKGKTFFGGDRIGYVDIVLGWIPRWVGAVEEIASVKIHDPEKFPLIDKWMLNFVQIPVIKETLPQHDKLVKFLGKIRSTKIAFASAVAVSSKL</sequence>
<dbReference type="Proteomes" id="UP000008311">
    <property type="component" value="Unassembled WGS sequence"/>
</dbReference>
<dbReference type="PANTHER" id="PTHR11260:SF788">
    <property type="entry name" value="GLUTATHIONE TRANSFERASE"/>
    <property type="match status" value="1"/>
</dbReference>
<dbReference type="OrthoDB" id="202840at2759"/>
<evidence type="ECO:0000256" key="3">
    <source>
        <dbReference type="ARBA" id="ARBA00047960"/>
    </source>
</evidence>
<proteinExistence type="inferred from homology"/>
<dbReference type="InterPro" id="IPR036249">
    <property type="entry name" value="Thioredoxin-like_sf"/>
</dbReference>
<dbReference type="InParanoid" id="B9S698"/>
<dbReference type="FunFam" id="1.20.1050.10:FF:000012">
    <property type="entry name" value="Tau class glutathione S-transferase"/>
    <property type="match status" value="1"/>
</dbReference>
<protein>
    <recommendedName>
        <fullName evidence="1">glutathione transferase</fullName>
        <ecNumber evidence="1">2.5.1.18</ecNumber>
    </recommendedName>
</protein>
<dbReference type="GO" id="GO:0006749">
    <property type="term" value="P:glutathione metabolic process"/>
    <property type="evidence" value="ECO:0000318"/>
    <property type="project" value="GO_Central"/>
</dbReference>
<dbReference type="AlphaFoldDB" id="B9S698"/>
<dbReference type="InterPro" id="IPR040079">
    <property type="entry name" value="Glutathione_S-Trfase"/>
</dbReference>
<comment type="catalytic activity">
    <reaction evidence="3">
        <text>RX + glutathione = an S-substituted glutathione + a halide anion + H(+)</text>
        <dbReference type="Rhea" id="RHEA:16437"/>
        <dbReference type="ChEBI" id="CHEBI:15378"/>
        <dbReference type="ChEBI" id="CHEBI:16042"/>
        <dbReference type="ChEBI" id="CHEBI:17792"/>
        <dbReference type="ChEBI" id="CHEBI:57925"/>
        <dbReference type="ChEBI" id="CHEBI:90779"/>
        <dbReference type="EC" id="2.5.1.18"/>
    </reaction>
</comment>
<evidence type="ECO:0000256" key="4">
    <source>
        <dbReference type="RuleBase" id="RU003494"/>
    </source>
</evidence>
<comment type="similarity">
    <text evidence="4">Belongs to the GST superfamily.</text>
</comment>
<dbReference type="InterPro" id="IPR045073">
    <property type="entry name" value="Omega/Tau-like"/>
</dbReference>
<accession>B9S698</accession>
<dbReference type="EMBL" id="EQ973879">
    <property type="protein sequence ID" value="EEF40788.1"/>
    <property type="molecule type" value="Genomic_DNA"/>
</dbReference>
<dbReference type="InterPro" id="IPR045074">
    <property type="entry name" value="GST_C_Tau"/>
</dbReference>
<dbReference type="InterPro" id="IPR004045">
    <property type="entry name" value="Glutathione_S-Trfase_N"/>
</dbReference>
<dbReference type="SFLD" id="SFLDG00358">
    <property type="entry name" value="Main_(cytGST)"/>
    <property type="match status" value="1"/>
</dbReference>
<dbReference type="SMR" id="B9S698"/>
<dbReference type="OMA" id="VAGCIPH"/>
<evidence type="ECO:0000259" key="6">
    <source>
        <dbReference type="PROSITE" id="PS50405"/>
    </source>
</evidence>
<evidence type="ECO:0000313" key="7">
    <source>
        <dbReference type="EMBL" id="EEF40788.1"/>
    </source>
</evidence>
<dbReference type="SUPFAM" id="SSF52833">
    <property type="entry name" value="Thioredoxin-like"/>
    <property type="match status" value="1"/>
</dbReference>
<gene>
    <name evidence="7" type="ORF">RCOM_0533830</name>
</gene>
<reference evidence="8" key="1">
    <citation type="journal article" date="2010" name="Nat. Biotechnol.">
        <title>Draft genome sequence of the oilseed species Ricinus communis.</title>
        <authorList>
            <person name="Chan A.P."/>
            <person name="Crabtree J."/>
            <person name="Zhao Q."/>
            <person name="Lorenzi H."/>
            <person name="Orvis J."/>
            <person name="Puiu D."/>
            <person name="Melake-Berhan A."/>
            <person name="Jones K.M."/>
            <person name="Redman J."/>
            <person name="Chen G."/>
            <person name="Cahoon E.B."/>
            <person name="Gedil M."/>
            <person name="Stanke M."/>
            <person name="Haas B.J."/>
            <person name="Wortman J.R."/>
            <person name="Fraser-Liggett C.M."/>
            <person name="Ravel J."/>
            <person name="Rabinowicz P.D."/>
        </authorList>
    </citation>
    <scope>NUCLEOTIDE SEQUENCE [LARGE SCALE GENOMIC DNA]</scope>
    <source>
        <strain evidence="8">cv. Hale</strain>
    </source>
</reference>
<evidence type="ECO:0000256" key="1">
    <source>
        <dbReference type="ARBA" id="ARBA00012452"/>
    </source>
</evidence>
<dbReference type="Gene3D" id="3.40.30.10">
    <property type="entry name" value="Glutaredoxin"/>
    <property type="match status" value="1"/>
</dbReference>
<evidence type="ECO:0000259" key="5">
    <source>
        <dbReference type="PROSITE" id="PS50404"/>
    </source>
</evidence>
<feature type="domain" description="GST C-terminal" evidence="6">
    <location>
        <begin position="90"/>
        <end position="213"/>
    </location>
</feature>
<dbReference type="PROSITE" id="PS50404">
    <property type="entry name" value="GST_NTER"/>
    <property type="match status" value="1"/>
</dbReference>
<dbReference type="SFLD" id="SFLDG01152">
    <property type="entry name" value="Main.3:_Omega-_and_Tau-like"/>
    <property type="match status" value="1"/>
</dbReference>
<dbReference type="Pfam" id="PF00043">
    <property type="entry name" value="GST_C"/>
    <property type="match status" value="1"/>
</dbReference>
<dbReference type="EC" id="2.5.1.18" evidence="1"/>
<dbReference type="STRING" id="3988.B9S698"/>
<dbReference type="GO" id="GO:0005737">
    <property type="term" value="C:cytoplasm"/>
    <property type="evidence" value="ECO:0000318"/>
    <property type="project" value="GO_Central"/>
</dbReference>
<dbReference type="FunFam" id="3.40.30.10:FF:000014">
    <property type="entry name" value="Tau class glutathione S-transferase"/>
    <property type="match status" value="1"/>
</dbReference>
<dbReference type="InterPro" id="IPR036282">
    <property type="entry name" value="Glutathione-S-Trfase_C_sf"/>
</dbReference>
<dbReference type="InterPro" id="IPR004046">
    <property type="entry name" value="GST_C"/>
</dbReference>
<dbReference type="eggNOG" id="KOG0406">
    <property type="taxonomic scope" value="Eukaryota"/>
</dbReference>
<dbReference type="Pfam" id="PF02798">
    <property type="entry name" value="GST_N"/>
    <property type="match status" value="1"/>
</dbReference>
<dbReference type="CDD" id="cd03185">
    <property type="entry name" value="GST_C_Tau"/>
    <property type="match status" value="1"/>
</dbReference>
<dbReference type="PANTHER" id="PTHR11260">
    <property type="entry name" value="GLUTATHIONE S-TRANSFERASE, GST, SUPERFAMILY, GST DOMAIN CONTAINING"/>
    <property type="match status" value="1"/>
</dbReference>